<sequence>MLDATNTTIKYFKANPIYHDLKFNSNQSITITAMELKVKVHNHIAFEQSDKKRQTKGEYPSAL</sequence>
<accession>A0A9I9EJP1</accession>
<reference evidence="1" key="1">
    <citation type="submission" date="2023-03" db="UniProtKB">
        <authorList>
            <consortium name="EnsemblPlants"/>
        </authorList>
    </citation>
    <scope>IDENTIFICATION</scope>
</reference>
<dbReference type="Gramene" id="MELO3C034731.2.1">
    <property type="protein sequence ID" value="MELO3C034731.2.1"/>
    <property type="gene ID" value="MELO3C034731.2"/>
</dbReference>
<dbReference type="EnsemblPlants" id="MELO3C034731.2.1">
    <property type="protein sequence ID" value="MELO3C034731.2.1"/>
    <property type="gene ID" value="MELO3C034731.2"/>
</dbReference>
<evidence type="ECO:0000313" key="1">
    <source>
        <dbReference type="EnsemblPlants" id="MELO3C034731.2.1"/>
    </source>
</evidence>
<protein>
    <submittedName>
        <fullName evidence="1">Uncharacterized protein</fullName>
    </submittedName>
</protein>
<proteinExistence type="predicted"/>
<name>A0A9I9EJP1_CUCME</name>
<dbReference type="AlphaFoldDB" id="A0A9I9EJP1"/>
<organism evidence="1">
    <name type="scientific">Cucumis melo</name>
    <name type="common">Muskmelon</name>
    <dbReference type="NCBI Taxonomy" id="3656"/>
    <lineage>
        <taxon>Eukaryota</taxon>
        <taxon>Viridiplantae</taxon>
        <taxon>Streptophyta</taxon>
        <taxon>Embryophyta</taxon>
        <taxon>Tracheophyta</taxon>
        <taxon>Spermatophyta</taxon>
        <taxon>Magnoliopsida</taxon>
        <taxon>eudicotyledons</taxon>
        <taxon>Gunneridae</taxon>
        <taxon>Pentapetalae</taxon>
        <taxon>rosids</taxon>
        <taxon>fabids</taxon>
        <taxon>Cucurbitales</taxon>
        <taxon>Cucurbitaceae</taxon>
        <taxon>Benincaseae</taxon>
        <taxon>Cucumis</taxon>
    </lineage>
</organism>